<dbReference type="Gene3D" id="3.80.10.10">
    <property type="entry name" value="Ribonuclease Inhibitor"/>
    <property type="match status" value="1"/>
</dbReference>
<dbReference type="SUPFAM" id="SSF52058">
    <property type="entry name" value="L domain-like"/>
    <property type="match status" value="1"/>
</dbReference>
<keyword evidence="3" id="KW-1003">Cell membrane</keyword>
<evidence type="ECO:0000256" key="9">
    <source>
        <dbReference type="ARBA" id="ARBA00022737"/>
    </source>
</evidence>
<keyword evidence="13 19" id="KW-1133">Transmembrane helix</keyword>
<keyword evidence="10 18" id="KW-0547">Nucleotide-binding</keyword>
<evidence type="ECO:0000256" key="17">
    <source>
        <dbReference type="ARBA" id="ARBA00048679"/>
    </source>
</evidence>
<keyword evidence="5" id="KW-0433">Leucine-rich repeat</keyword>
<dbReference type="InterPro" id="IPR024788">
    <property type="entry name" value="Malectin-like_Carb-bd_dom"/>
</dbReference>
<evidence type="ECO:0000313" key="22">
    <source>
        <dbReference type="EMBL" id="KAJ7963100.1"/>
    </source>
</evidence>
<comment type="subcellular location">
    <subcellularLocation>
        <location evidence="1">Cell membrane</location>
        <topology evidence="1">Single-pass membrane protein</topology>
    </subcellularLocation>
</comment>
<protein>
    <recommendedName>
        <fullName evidence="2">non-specific serine/threonine protein kinase</fullName>
        <ecNumber evidence="2">2.7.11.1</ecNumber>
    </recommendedName>
</protein>
<dbReference type="GO" id="GO:0005886">
    <property type="term" value="C:plasma membrane"/>
    <property type="evidence" value="ECO:0007669"/>
    <property type="project" value="UniProtKB-SubCell"/>
</dbReference>
<feature type="chain" id="PRO_5042257575" description="non-specific serine/threonine protein kinase" evidence="20">
    <location>
        <begin position="24"/>
        <end position="886"/>
    </location>
</feature>
<dbReference type="Gene3D" id="1.10.510.10">
    <property type="entry name" value="Transferase(Phosphotransferase) domain 1"/>
    <property type="match status" value="1"/>
</dbReference>
<dbReference type="GO" id="GO:0005524">
    <property type="term" value="F:ATP binding"/>
    <property type="evidence" value="ECO:0007669"/>
    <property type="project" value="UniProtKB-UniRule"/>
</dbReference>
<evidence type="ECO:0000256" key="16">
    <source>
        <dbReference type="ARBA" id="ARBA00047899"/>
    </source>
</evidence>
<dbReference type="AlphaFoldDB" id="A0AAD7LU48"/>
<keyword evidence="14 19" id="KW-0472">Membrane</keyword>
<evidence type="ECO:0000259" key="21">
    <source>
        <dbReference type="PROSITE" id="PS50011"/>
    </source>
</evidence>
<evidence type="ECO:0000256" key="6">
    <source>
        <dbReference type="ARBA" id="ARBA00022679"/>
    </source>
</evidence>
<keyword evidence="9" id="KW-0677">Repeat</keyword>
<dbReference type="FunFam" id="3.80.10.10:FF:000129">
    <property type="entry name" value="Leucine-rich repeat receptor-like kinase"/>
    <property type="match status" value="1"/>
</dbReference>
<keyword evidence="15" id="KW-1015">Disulfide bond</keyword>
<sequence length="886" mass="98671">MVNQLLIILPLIITLANLTLVAPKSNVHKKIDANQSDDRGFISIDCGAKEEYVDPKTGILYKPDTDFVQGGRVYTVNPPADSSFQRQLITLRSFPTERRSCYTLRPKQGKDNKYLIRAAFFHGRYDTNTQGPSFNLYIGANVWTVVSQVDADHDFFYEIIHTASTDTIYVCLVNTGGGAPFISSLELRPVSKSIYEIASHSLALQTLERLDVGASSDLYMGNRYKEDVYDRVWLNYNSVISSCAFSNTSVDIDTDGSSNAYRLPAQVLRTAIQPATLSKSLFVNGTIDKHNEYCVYFHFAEIQLTPGQRRMINITVNGESFLSKPITLEYLKPLTISTNITAREFVSINFSPAAGSDLPPILNAFEILALLPQPNLPTDTRDGMVMLSLKSKIHMESLELIGKGTHVFRVSLMWSGLNCRNDNGARIISVDLSSSKLRGEISSSFSKLTELESLDLSLNELIGPVPESLAQLQSLRILNLTGNKIQGPVPNLLIEKSKNGSLILKLDENPKPCLRGSCKGKRKKVGVIAVASTVTVLVSIILLVLAIIWNHKRSKKRETVYNYNGGRPLKFKSQSFKYSEIVKITDNFSSLIGEGGFGKVYHGTLKDDFQVAVKLLSSSSRQGSKEFQNEVKSMLRAHHKNLLSLIGYCNEGDNMALVYEYMENGTLEQHLSFDCNNVLTWIRRLQVAIDAARGLDYLHNGCRPTIIHRDIKTSNILLDKNFQAKISDFGLSKAFETESCTHVSTDPKGTFGYFDPQYYNTKKLNRESDIYSFGIVLLEMITGQTAIIRDLGPAPIHIIQWVSLNFGRMDIGSIVDPRIQISYNISSAGKAMEIAMACVHSTAIQRPNASLVYSELRECLKIELASENINDNEEICSNCSSELSPR</sequence>
<dbReference type="Pfam" id="PF07714">
    <property type="entry name" value="PK_Tyr_Ser-Thr"/>
    <property type="match status" value="1"/>
</dbReference>
<keyword evidence="7 19" id="KW-0812">Transmembrane</keyword>
<evidence type="ECO:0000256" key="8">
    <source>
        <dbReference type="ARBA" id="ARBA00022729"/>
    </source>
</evidence>
<feature type="transmembrane region" description="Helical" evidence="19">
    <location>
        <begin position="525"/>
        <end position="549"/>
    </location>
</feature>
<evidence type="ECO:0000313" key="23">
    <source>
        <dbReference type="Proteomes" id="UP001163823"/>
    </source>
</evidence>
<comment type="catalytic activity">
    <reaction evidence="16">
        <text>L-threonyl-[protein] + ATP = O-phospho-L-threonyl-[protein] + ADP + H(+)</text>
        <dbReference type="Rhea" id="RHEA:46608"/>
        <dbReference type="Rhea" id="RHEA-COMP:11060"/>
        <dbReference type="Rhea" id="RHEA-COMP:11605"/>
        <dbReference type="ChEBI" id="CHEBI:15378"/>
        <dbReference type="ChEBI" id="CHEBI:30013"/>
        <dbReference type="ChEBI" id="CHEBI:30616"/>
        <dbReference type="ChEBI" id="CHEBI:61977"/>
        <dbReference type="ChEBI" id="CHEBI:456216"/>
        <dbReference type="EC" id="2.7.11.1"/>
    </reaction>
</comment>
<evidence type="ECO:0000256" key="11">
    <source>
        <dbReference type="ARBA" id="ARBA00022777"/>
    </source>
</evidence>
<dbReference type="SUPFAM" id="SSF56112">
    <property type="entry name" value="Protein kinase-like (PK-like)"/>
    <property type="match status" value="1"/>
</dbReference>
<dbReference type="GO" id="GO:0004674">
    <property type="term" value="F:protein serine/threonine kinase activity"/>
    <property type="evidence" value="ECO:0007669"/>
    <property type="project" value="UniProtKB-KW"/>
</dbReference>
<accession>A0AAD7LU48</accession>
<dbReference type="Pfam" id="PF12819">
    <property type="entry name" value="Malectin_like"/>
    <property type="match status" value="1"/>
</dbReference>
<evidence type="ECO:0000256" key="14">
    <source>
        <dbReference type="ARBA" id="ARBA00023136"/>
    </source>
</evidence>
<evidence type="ECO:0000256" key="7">
    <source>
        <dbReference type="ARBA" id="ARBA00022692"/>
    </source>
</evidence>
<dbReference type="PROSITE" id="PS50011">
    <property type="entry name" value="PROTEIN_KINASE_DOM"/>
    <property type="match status" value="1"/>
</dbReference>
<dbReference type="InterPro" id="IPR011009">
    <property type="entry name" value="Kinase-like_dom_sf"/>
</dbReference>
<dbReference type="Gene3D" id="2.60.120.430">
    <property type="entry name" value="Galactose-binding lectin"/>
    <property type="match status" value="1"/>
</dbReference>
<evidence type="ECO:0000256" key="1">
    <source>
        <dbReference type="ARBA" id="ARBA00004162"/>
    </source>
</evidence>
<evidence type="ECO:0000256" key="5">
    <source>
        <dbReference type="ARBA" id="ARBA00022614"/>
    </source>
</evidence>
<evidence type="ECO:0000256" key="3">
    <source>
        <dbReference type="ARBA" id="ARBA00022475"/>
    </source>
</evidence>
<comment type="catalytic activity">
    <reaction evidence="17">
        <text>L-seryl-[protein] + ATP = O-phospho-L-seryl-[protein] + ADP + H(+)</text>
        <dbReference type="Rhea" id="RHEA:17989"/>
        <dbReference type="Rhea" id="RHEA-COMP:9863"/>
        <dbReference type="Rhea" id="RHEA-COMP:11604"/>
        <dbReference type="ChEBI" id="CHEBI:15378"/>
        <dbReference type="ChEBI" id="CHEBI:29999"/>
        <dbReference type="ChEBI" id="CHEBI:30616"/>
        <dbReference type="ChEBI" id="CHEBI:83421"/>
        <dbReference type="ChEBI" id="CHEBI:456216"/>
        <dbReference type="EC" id="2.7.11.1"/>
    </reaction>
</comment>
<keyword evidence="23" id="KW-1185">Reference proteome</keyword>
<dbReference type="InterPro" id="IPR000719">
    <property type="entry name" value="Prot_kinase_dom"/>
</dbReference>
<evidence type="ECO:0000256" key="4">
    <source>
        <dbReference type="ARBA" id="ARBA00022527"/>
    </source>
</evidence>
<dbReference type="PANTHER" id="PTHR45631">
    <property type="entry name" value="OS07G0107800 PROTEIN-RELATED"/>
    <property type="match status" value="1"/>
</dbReference>
<reference evidence="22" key="1">
    <citation type="journal article" date="2023" name="Science">
        <title>Elucidation of the pathway for biosynthesis of saponin adjuvants from the soapbark tree.</title>
        <authorList>
            <person name="Reed J."/>
            <person name="Orme A."/>
            <person name="El-Demerdash A."/>
            <person name="Owen C."/>
            <person name="Martin L.B.B."/>
            <person name="Misra R.C."/>
            <person name="Kikuchi S."/>
            <person name="Rejzek M."/>
            <person name="Martin A.C."/>
            <person name="Harkess A."/>
            <person name="Leebens-Mack J."/>
            <person name="Louveau T."/>
            <person name="Stephenson M.J."/>
            <person name="Osbourn A."/>
        </authorList>
    </citation>
    <scope>NUCLEOTIDE SEQUENCE</scope>
    <source>
        <strain evidence="22">S10</strain>
    </source>
</reference>
<keyword evidence="6" id="KW-0808">Transferase</keyword>
<keyword evidence="11" id="KW-0418">Kinase</keyword>
<evidence type="ECO:0000256" key="18">
    <source>
        <dbReference type="PROSITE-ProRule" id="PRU10141"/>
    </source>
</evidence>
<dbReference type="Gene3D" id="3.30.200.20">
    <property type="entry name" value="Phosphorylase Kinase, domain 1"/>
    <property type="match status" value="1"/>
</dbReference>
<dbReference type="PROSITE" id="PS00107">
    <property type="entry name" value="PROTEIN_KINASE_ATP"/>
    <property type="match status" value="1"/>
</dbReference>
<feature type="binding site" evidence="18">
    <location>
        <position position="614"/>
    </location>
    <ligand>
        <name>ATP</name>
        <dbReference type="ChEBI" id="CHEBI:30616"/>
    </ligand>
</feature>
<dbReference type="InterPro" id="IPR032675">
    <property type="entry name" value="LRR_dom_sf"/>
</dbReference>
<evidence type="ECO:0000256" key="15">
    <source>
        <dbReference type="ARBA" id="ARBA00023157"/>
    </source>
</evidence>
<evidence type="ECO:0000256" key="2">
    <source>
        <dbReference type="ARBA" id="ARBA00012513"/>
    </source>
</evidence>
<dbReference type="PROSITE" id="PS00108">
    <property type="entry name" value="PROTEIN_KINASE_ST"/>
    <property type="match status" value="1"/>
</dbReference>
<dbReference type="EMBL" id="JARAOO010000007">
    <property type="protein sequence ID" value="KAJ7963100.1"/>
    <property type="molecule type" value="Genomic_DNA"/>
</dbReference>
<evidence type="ECO:0000256" key="13">
    <source>
        <dbReference type="ARBA" id="ARBA00022989"/>
    </source>
</evidence>
<organism evidence="22 23">
    <name type="scientific">Quillaja saponaria</name>
    <name type="common">Soap bark tree</name>
    <dbReference type="NCBI Taxonomy" id="32244"/>
    <lineage>
        <taxon>Eukaryota</taxon>
        <taxon>Viridiplantae</taxon>
        <taxon>Streptophyta</taxon>
        <taxon>Embryophyta</taxon>
        <taxon>Tracheophyta</taxon>
        <taxon>Spermatophyta</taxon>
        <taxon>Magnoliopsida</taxon>
        <taxon>eudicotyledons</taxon>
        <taxon>Gunneridae</taxon>
        <taxon>Pentapetalae</taxon>
        <taxon>rosids</taxon>
        <taxon>fabids</taxon>
        <taxon>Fabales</taxon>
        <taxon>Quillajaceae</taxon>
        <taxon>Quillaja</taxon>
    </lineage>
</organism>
<dbReference type="EC" id="2.7.11.1" evidence="2"/>
<feature type="domain" description="Protein kinase" evidence="21">
    <location>
        <begin position="586"/>
        <end position="860"/>
    </location>
</feature>
<gene>
    <name evidence="22" type="ORF">O6P43_018238</name>
</gene>
<feature type="signal peptide" evidence="20">
    <location>
        <begin position="1"/>
        <end position="23"/>
    </location>
</feature>
<evidence type="ECO:0000256" key="12">
    <source>
        <dbReference type="ARBA" id="ARBA00022840"/>
    </source>
</evidence>
<keyword evidence="8 20" id="KW-0732">Signal</keyword>
<dbReference type="CDD" id="cd14066">
    <property type="entry name" value="STKc_IRAK"/>
    <property type="match status" value="1"/>
</dbReference>
<name>A0AAD7LU48_QUISA</name>
<keyword evidence="12 18" id="KW-0067">ATP-binding</keyword>
<comment type="caution">
    <text evidence="22">The sequence shown here is derived from an EMBL/GenBank/DDBJ whole genome shotgun (WGS) entry which is preliminary data.</text>
</comment>
<proteinExistence type="predicted"/>
<evidence type="ECO:0000256" key="20">
    <source>
        <dbReference type="SAM" id="SignalP"/>
    </source>
</evidence>
<dbReference type="InterPro" id="IPR008271">
    <property type="entry name" value="Ser/Thr_kinase_AS"/>
</dbReference>
<dbReference type="FunFam" id="1.10.510.10:FF:000468">
    <property type="entry name" value="PTI1-like tyrosine-protein kinase 3"/>
    <property type="match status" value="1"/>
</dbReference>
<dbReference type="InterPro" id="IPR017441">
    <property type="entry name" value="Protein_kinase_ATP_BS"/>
</dbReference>
<dbReference type="FunFam" id="3.30.200.20:FF:000394">
    <property type="entry name" value="Leucine-rich repeat receptor-like protein kinase"/>
    <property type="match status" value="1"/>
</dbReference>
<dbReference type="Pfam" id="PF13855">
    <property type="entry name" value="LRR_8"/>
    <property type="match status" value="1"/>
</dbReference>
<evidence type="ECO:0000256" key="19">
    <source>
        <dbReference type="SAM" id="Phobius"/>
    </source>
</evidence>
<dbReference type="InterPro" id="IPR001611">
    <property type="entry name" value="Leu-rich_rpt"/>
</dbReference>
<dbReference type="Proteomes" id="UP001163823">
    <property type="component" value="Chromosome 7"/>
</dbReference>
<evidence type="ECO:0000256" key="10">
    <source>
        <dbReference type="ARBA" id="ARBA00022741"/>
    </source>
</evidence>
<keyword evidence="4" id="KW-0723">Serine/threonine-protein kinase</keyword>
<dbReference type="SMART" id="SM00220">
    <property type="entry name" value="S_TKc"/>
    <property type="match status" value="1"/>
</dbReference>
<dbReference type="PANTHER" id="PTHR45631:SF212">
    <property type="entry name" value="PROTEIN KINASE DOMAIN-CONTAINING PROTEIN"/>
    <property type="match status" value="1"/>
</dbReference>
<dbReference type="InterPro" id="IPR001245">
    <property type="entry name" value="Ser-Thr/Tyr_kinase_cat_dom"/>
</dbReference>
<dbReference type="GO" id="GO:0051707">
    <property type="term" value="P:response to other organism"/>
    <property type="evidence" value="ECO:0007669"/>
    <property type="project" value="UniProtKB-ARBA"/>
</dbReference>